<organism evidence="2 3">
    <name type="scientific">Oryza sativa subsp. japonica</name>
    <name type="common">Rice</name>
    <dbReference type="NCBI Taxonomy" id="39947"/>
    <lineage>
        <taxon>Eukaryota</taxon>
        <taxon>Viridiplantae</taxon>
        <taxon>Streptophyta</taxon>
        <taxon>Embryophyta</taxon>
        <taxon>Tracheophyta</taxon>
        <taxon>Spermatophyta</taxon>
        <taxon>Magnoliopsida</taxon>
        <taxon>Liliopsida</taxon>
        <taxon>Poales</taxon>
        <taxon>Poaceae</taxon>
        <taxon>BOP clade</taxon>
        <taxon>Oryzoideae</taxon>
        <taxon>Oryzeae</taxon>
        <taxon>Oryzinae</taxon>
        <taxon>Oryza</taxon>
        <taxon>Oryza sativa</taxon>
    </lineage>
</organism>
<evidence type="ECO:0000256" key="1">
    <source>
        <dbReference type="SAM" id="MobiDB-lite"/>
    </source>
</evidence>
<name>Q6Z645_ORYSJ</name>
<reference evidence="3" key="1">
    <citation type="journal article" date="2005" name="Nature">
        <title>The map-based sequence of the rice genome.</title>
        <authorList>
            <consortium name="International rice genome sequencing project (IRGSP)"/>
            <person name="Matsumoto T."/>
            <person name="Wu J."/>
            <person name="Kanamori H."/>
            <person name="Katayose Y."/>
            <person name="Fujisawa M."/>
            <person name="Namiki N."/>
            <person name="Mizuno H."/>
            <person name="Yamamoto K."/>
            <person name="Antonio B.A."/>
            <person name="Baba T."/>
            <person name="Sakata K."/>
            <person name="Nagamura Y."/>
            <person name="Aoki H."/>
            <person name="Arikawa K."/>
            <person name="Arita K."/>
            <person name="Bito T."/>
            <person name="Chiden Y."/>
            <person name="Fujitsuka N."/>
            <person name="Fukunaka R."/>
            <person name="Hamada M."/>
            <person name="Harada C."/>
            <person name="Hayashi A."/>
            <person name="Hijishita S."/>
            <person name="Honda M."/>
            <person name="Hosokawa S."/>
            <person name="Ichikawa Y."/>
            <person name="Idonuma A."/>
            <person name="Iijima M."/>
            <person name="Ikeda M."/>
            <person name="Ikeno M."/>
            <person name="Ito K."/>
            <person name="Ito S."/>
            <person name="Ito T."/>
            <person name="Ito Y."/>
            <person name="Ito Y."/>
            <person name="Iwabuchi A."/>
            <person name="Kamiya K."/>
            <person name="Karasawa W."/>
            <person name="Kurita K."/>
            <person name="Katagiri S."/>
            <person name="Kikuta A."/>
            <person name="Kobayashi H."/>
            <person name="Kobayashi N."/>
            <person name="Machita K."/>
            <person name="Maehara T."/>
            <person name="Masukawa M."/>
            <person name="Mizubayashi T."/>
            <person name="Mukai Y."/>
            <person name="Nagasaki H."/>
            <person name="Nagata Y."/>
            <person name="Naito S."/>
            <person name="Nakashima M."/>
            <person name="Nakama Y."/>
            <person name="Nakamichi Y."/>
            <person name="Nakamura M."/>
            <person name="Meguro A."/>
            <person name="Negishi M."/>
            <person name="Ohta I."/>
            <person name="Ohta T."/>
            <person name="Okamoto M."/>
            <person name="Ono N."/>
            <person name="Saji S."/>
            <person name="Sakaguchi M."/>
            <person name="Sakai K."/>
            <person name="Shibata M."/>
            <person name="Shimokawa T."/>
            <person name="Song J."/>
            <person name="Takazaki Y."/>
            <person name="Terasawa K."/>
            <person name="Tsugane M."/>
            <person name="Tsuji K."/>
            <person name="Ueda S."/>
            <person name="Waki K."/>
            <person name="Yamagata H."/>
            <person name="Yamamoto M."/>
            <person name="Yamamoto S."/>
            <person name="Yamane H."/>
            <person name="Yoshiki S."/>
            <person name="Yoshihara R."/>
            <person name="Yukawa K."/>
            <person name="Zhong H."/>
            <person name="Yano M."/>
            <person name="Yuan Q."/>
            <person name="Ouyang S."/>
            <person name="Liu J."/>
            <person name="Jones K.M."/>
            <person name="Gansberger K."/>
            <person name="Moffat K."/>
            <person name="Hill J."/>
            <person name="Bera J."/>
            <person name="Fadrosh D."/>
            <person name="Jin S."/>
            <person name="Johri S."/>
            <person name="Kim M."/>
            <person name="Overton L."/>
            <person name="Reardon M."/>
            <person name="Tsitrin T."/>
            <person name="Vuong H."/>
            <person name="Weaver B."/>
            <person name="Ciecko A."/>
            <person name="Tallon L."/>
            <person name="Jackson J."/>
            <person name="Pai G."/>
            <person name="Aken S.V."/>
            <person name="Utterback T."/>
            <person name="Reidmuller S."/>
            <person name="Feldblyum T."/>
            <person name="Hsiao J."/>
            <person name="Zismann V."/>
            <person name="Iobst S."/>
            <person name="de Vazeille A.R."/>
            <person name="Buell C.R."/>
            <person name="Ying K."/>
            <person name="Li Y."/>
            <person name="Lu T."/>
            <person name="Huang Y."/>
            <person name="Zhao Q."/>
            <person name="Feng Q."/>
            <person name="Zhang L."/>
            <person name="Zhu J."/>
            <person name="Weng Q."/>
            <person name="Mu J."/>
            <person name="Lu Y."/>
            <person name="Fan D."/>
            <person name="Liu Y."/>
            <person name="Guan J."/>
            <person name="Zhang Y."/>
            <person name="Yu S."/>
            <person name="Liu X."/>
            <person name="Zhang Y."/>
            <person name="Hong G."/>
            <person name="Han B."/>
            <person name="Choisne N."/>
            <person name="Demange N."/>
            <person name="Orjeda G."/>
            <person name="Samain S."/>
            <person name="Cattolico L."/>
            <person name="Pelletier E."/>
            <person name="Couloux A."/>
            <person name="Segurens B."/>
            <person name="Wincker P."/>
            <person name="D'Hont A."/>
            <person name="Scarpelli C."/>
            <person name="Weissenbach J."/>
            <person name="Salanoubat M."/>
            <person name="Quetier F."/>
            <person name="Yu Y."/>
            <person name="Kim H.R."/>
            <person name="Rambo T."/>
            <person name="Currie J."/>
            <person name="Collura K."/>
            <person name="Luo M."/>
            <person name="Yang T."/>
            <person name="Ammiraju J.S.S."/>
            <person name="Engler F."/>
            <person name="Soderlund C."/>
            <person name="Wing R.A."/>
            <person name="Palmer L.E."/>
            <person name="de la Bastide M."/>
            <person name="Spiegel L."/>
            <person name="Nascimento L."/>
            <person name="Zutavern T."/>
            <person name="O'Shaughnessy A."/>
            <person name="Dike S."/>
            <person name="Dedhia N."/>
            <person name="Preston R."/>
            <person name="Balija V."/>
            <person name="McCombie W.R."/>
            <person name="Chow T."/>
            <person name="Chen H."/>
            <person name="Chung M."/>
            <person name="Chen C."/>
            <person name="Shaw J."/>
            <person name="Wu H."/>
            <person name="Hsiao K."/>
            <person name="Chao Y."/>
            <person name="Chu M."/>
            <person name="Cheng C."/>
            <person name="Hour A."/>
            <person name="Lee P."/>
            <person name="Lin S."/>
            <person name="Lin Y."/>
            <person name="Liou J."/>
            <person name="Liu S."/>
            <person name="Hsing Y."/>
            <person name="Raghuvanshi S."/>
            <person name="Mohanty A."/>
            <person name="Bharti A.K."/>
            <person name="Gaur A."/>
            <person name="Gupta V."/>
            <person name="Kumar D."/>
            <person name="Ravi V."/>
            <person name="Vij S."/>
            <person name="Kapur A."/>
            <person name="Khurana P."/>
            <person name="Khurana P."/>
            <person name="Khurana J.P."/>
            <person name="Tyagi A.K."/>
            <person name="Gaikwad K."/>
            <person name="Singh A."/>
            <person name="Dalal V."/>
            <person name="Srivastava S."/>
            <person name="Dixit A."/>
            <person name="Pal A.K."/>
            <person name="Ghazi I.A."/>
            <person name="Yadav M."/>
            <person name="Pandit A."/>
            <person name="Bhargava A."/>
            <person name="Sureshbabu K."/>
            <person name="Batra K."/>
            <person name="Sharma T.R."/>
            <person name="Mohapatra T."/>
            <person name="Singh N.K."/>
            <person name="Messing J."/>
            <person name="Nelson A.B."/>
            <person name="Fuks G."/>
            <person name="Kavchok S."/>
            <person name="Keizer G."/>
            <person name="Linton E."/>
            <person name="Llaca V."/>
            <person name="Song R."/>
            <person name="Tanyolac B."/>
            <person name="Young S."/>
            <person name="Ho-Il K."/>
            <person name="Hahn J.H."/>
            <person name="Sangsakoo G."/>
            <person name="Vanavichit A."/>
            <person name="de Mattos Luiz.A.T."/>
            <person name="Zimmer P.D."/>
            <person name="Malone G."/>
            <person name="Dellagostin O."/>
            <person name="de Oliveira A.C."/>
            <person name="Bevan M."/>
            <person name="Bancroft I."/>
            <person name="Minx P."/>
            <person name="Cordum H."/>
            <person name="Wilson R."/>
            <person name="Cheng Z."/>
            <person name="Jin W."/>
            <person name="Jiang J."/>
            <person name="Leong S.A."/>
            <person name="Iwama H."/>
            <person name="Gojobori T."/>
            <person name="Itoh T."/>
            <person name="Niimura Y."/>
            <person name="Fujii Y."/>
            <person name="Habara T."/>
            <person name="Sakai H."/>
            <person name="Sato Y."/>
            <person name="Wilson G."/>
            <person name="Kumar K."/>
            <person name="McCouch S."/>
            <person name="Juretic N."/>
            <person name="Hoen D."/>
            <person name="Wright S."/>
            <person name="Bruskiewich R."/>
            <person name="Bureau T."/>
            <person name="Miyao A."/>
            <person name="Hirochika H."/>
            <person name="Nishikawa T."/>
            <person name="Kadowaki K."/>
            <person name="Sugiura M."/>
            <person name="Burr B."/>
            <person name="Sasaki T."/>
        </authorList>
    </citation>
    <scope>NUCLEOTIDE SEQUENCE [LARGE SCALE GENOMIC DNA]</scope>
    <source>
        <strain evidence="3">cv. Nipponbare</strain>
    </source>
</reference>
<sequence length="245" mass="27526">MAKKTLHKFTAPSADNMPVGLPKSAWEMSWDHMDAAAGKTFFSNMVRGATNLIEKMISNIGWSKERLLTHQRGMHTIMETEMLAAKLDLLKKRLDNSEKYAKQGTVKALGSHMTWNITYEPKPTEHEEGQSKTLTDSLIDFMVNFLEREETRIRRYLKLAFKKPGIQAGQPAFPVSKRSPTAPKTKKGNTTNGDRSTPGGVFLFTTSADTGSMQHTLEGHVVQTREWQQSVDAQLANLNTTMQQQ</sequence>
<evidence type="ECO:0000313" key="3">
    <source>
        <dbReference type="Proteomes" id="UP000000763"/>
    </source>
</evidence>
<reference evidence="3" key="2">
    <citation type="journal article" date="2008" name="Nucleic Acids Res.">
        <title>The rice annotation project database (RAP-DB): 2008 update.</title>
        <authorList>
            <consortium name="The rice annotation project (RAP)"/>
        </authorList>
    </citation>
    <scope>GENOME REANNOTATION</scope>
    <source>
        <strain evidence="3">cv. Nipponbare</strain>
    </source>
</reference>
<dbReference type="Proteomes" id="UP000000763">
    <property type="component" value="Chromosome 7"/>
</dbReference>
<proteinExistence type="predicted"/>
<dbReference type="AlphaFoldDB" id="Q6Z645"/>
<gene>
    <name evidence="2" type="primary">OSJNBa0016I05.12</name>
</gene>
<evidence type="ECO:0000313" key="2">
    <source>
        <dbReference type="EMBL" id="BAC83663.1"/>
    </source>
</evidence>
<dbReference type="EMBL" id="AP005063">
    <property type="protein sequence ID" value="BAC83663.1"/>
    <property type="molecule type" value="Genomic_DNA"/>
</dbReference>
<accession>Q6Z645</accession>
<feature type="region of interest" description="Disordered" evidence="1">
    <location>
        <begin position="168"/>
        <end position="199"/>
    </location>
</feature>
<protein>
    <submittedName>
        <fullName evidence="2">Uncharacterized protein</fullName>
    </submittedName>
</protein>